<dbReference type="InterPro" id="IPR052169">
    <property type="entry name" value="CW_Biosynth-Accessory"/>
</dbReference>
<evidence type="ECO:0000313" key="6">
    <source>
        <dbReference type="Proteomes" id="UP000295132"/>
    </source>
</evidence>
<keyword evidence="2" id="KW-1133">Transmembrane helix</keyword>
<dbReference type="EMBL" id="SMYO01000009">
    <property type="protein sequence ID" value="TDK59348.1"/>
    <property type="molecule type" value="Genomic_DNA"/>
</dbReference>
<reference evidence="5 6" key="1">
    <citation type="submission" date="2019-03" db="EMBL/GenBank/DDBJ databases">
        <title>Bacillus niacini sp. nov. a Nicotinate-Metabolizing Mesophile Isolated from Soil.</title>
        <authorList>
            <person name="Zhang G."/>
        </authorList>
    </citation>
    <scope>NUCLEOTIDE SEQUENCE [LARGE SCALE GENOMIC DNA]</scope>
    <source>
        <strain evidence="5 6">WN066</strain>
    </source>
</reference>
<evidence type="ECO:0000313" key="5">
    <source>
        <dbReference type="EMBL" id="TDK59348.1"/>
    </source>
</evidence>
<dbReference type="PANTHER" id="PTHR33393:SF12">
    <property type="entry name" value="CAPSULE BIOSYNTHESIS PROTEIN CAPA"/>
    <property type="match status" value="1"/>
</dbReference>
<comment type="caution">
    <text evidence="5">The sequence shown here is derived from an EMBL/GenBank/DDBJ whole genome shotgun (WGS) entry which is preliminary data.</text>
</comment>
<evidence type="ECO:0000313" key="7">
    <source>
        <dbReference type="Proteomes" id="UP001178888"/>
    </source>
</evidence>
<feature type="domain" description="Capsule synthesis protein CapA" evidence="3">
    <location>
        <begin position="60"/>
        <end position="305"/>
    </location>
</feature>
<organism evidence="5 6">
    <name type="scientific">Bacillus salipaludis</name>
    <dbReference type="NCBI Taxonomy" id="2547811"/>
    <lineage>
        <taxon>Bacteria</taxon>
        <taxon>Bacillati</taxon>
        <taxon>Bacillota</taxon>
        <taxon>Bacilli</taxon>
        <taxon>Bacillales</taxon>
        <taxon>Bacillaceae</taxon>
        <taxon>Bacillus</taxon>
    </lineage>
</organism>
<accession>A0A4R5VN04</accession>
<dbReference type="Pfam" id="PF09587">
    <property type="entry name" value="PGA_cap"/>
    <property type="match status" value="1"/>
</dbReference>
<dbReference type="EMBL" id="JAVGVR010000001">
    <property type="protein sequence ID" value="MDQ6598281.1"/>
    <property type="molecule type" value="Genomic_DNA"/>
</dbReference>
<name>A0A4R5VN04_9BACI</name>
<dbReference type="EC" id="3.1.-.-" evidence="4"/>
<dbReference type="SUPFAM" id="SSF56300">
    <property type="entry name" value="Metallo-dependent phosphatases"/>
    <property type="match status" value="1"/>
</dbReference>
<feature type="transmembrane region" description="Helical" evidence="2">
    <location>
        <begin position="7"/>
        <end position="25"/>
    </location>
</feature>
<protein>
    <submittedName>
        <fullName evidence="5">CapA family protein</fullName>
        <ecNumber evidence="4">3.1.-.-</ecNumber>
    </submittedName>
</protein>
<dbReference type="InterPro" id="IPR029052">
    <property type="entry name" value="Metallo-depent_PP-like"/>
</dbReference>
<dbReference type="RefSeq" id="WP_133336909.1">
    <property type="nucleotide sequence ID" value="NZ_JAVGVR010000001.1"/>
</dbReference>
<proteinExistence type="inferred from homology"/>
<keyword evidence="7" id="KW-1185">Reference proteome</keyword>
<gene>
    <name evidence="5" type="ORF">E2K98_19090</name>
    <name evidence="4" type="ORF">RCG21_18315</name>
</gene>
<dbReference type="Proteomes" id="UP001178888">
    <property type="component" value="Unassembled WGS sequence"/>
</dbReference>
<dbReference type="AlphaFoldDB" id="A0A4R5VN04"/>
<reference evidence="4" key="2">
    <citation type="submission" date="2023-08" db="EMBL/GenBank/DDBJ databases">
        <title>Nitrogen cycling bacteria in agricultural field soils.</title>
        <authorList>
            <person name="Jang J."/>
        </authorList>
    </citation>
    <scope>NUCLEOTIDE SEQUENCE</scope>
    <source>
        <strain evidence="4">PS3-36</strain>
    </source>
</reference>
<keyword evidence="4" id="KW-0378">Hydrolase</keyword>
<dbReference type="PANTHER" id="PTHR33393">
    <property type="entry name" value="POLYGLUTAMINE SYNTHESIS ACCESSORY PROTEIN RV0574C-RELATED"/>
    <property type="match status" value="1"/>
</dbReference>
<dbReference type="Proteomes" id="UP000295132">
    <property type="component" value="Unassembled WGS sequence"/>
</dbReference>
<comment type="similarity">
    <text evidence="1">Belongs to the CapA family.</text>
</comment>
<evidence type="ECO:0000256" key="2">
    <source>
        <dbReference type="SAM" id="Phobius"/>
    </source>
</evidence>
<dbReference type="SMART" id="SM00854">
    <property type="entry name" value="PGA_cap"/>
    <property type="match status" value="1"/>
</dbReference>
<keyword evidence="2" id="KW-0812">Transmembrane</keyword>
<evidence type="ECO:0000313" key="4">
    <source>
        <dbReference type="EMBL" id="MDQ6598281.1"/>
    </source>
</evidence>
<sequence length="381" mass="42914">MKKKTPILSIFIIIFCVCIAAVLVIQQRQNQKADAKVHLTNLNSLRSQPVLGRSVSEKITIGAIGDILMHDRVYQYTYNGHRYNFDPLFSDVKSLLQKPDILTANQESTLGGLKLGLSSYPTFNSPHEVADALVHTGVDIVSTANNHSLDKGERGIDSEAKYLNSIGLPHVGSFIDEEDRQKLRILDKNGIKIAFLAYTYGTNGIPIPDDKDFLVNLINRDLMKDEIHRAKKIADVVVMSIHWGNEYQRFPTDEQKNLAQFLADEGADIIFGSHPHVLQPMDWIKTKDGRKAFVVYSLGNFISGQSKDYKDIGGLATIDISKQVSEEGTSITLSNPRFYPTFVSKKKHYKVYPMEKAGPFGLSNPEAKYKEIQNHMFQWLR</sequence>
<dbReference type="Gene3D" id="3.60.21.10">
    <property type="match status" value="1"/>
</dbReference>
<evidence type="ECO:0000259" key="3">
    <source>
        <dbReference type="SMART" id="SM00854"/>
    </source>
</evidence>
<evidence type="ECO:0000256" key="1">
    <source>
        <dbReference type="ARBA" id="ARBA00005662"/>
    </source>
</evidence>
<dbReference type="CDD" id="cd07381">
    <property type="entry name" value="MPP_CapA"/>
    <property type="match status" value="1"/>
</dbReference>
<keyword evidence="2" id="KW-0472">Membrane</keyword>
<dbReference type="GO" id="GO:0016787">
    <property type="term" value="F:hydrolase activity"/>
    <property type="evidence" value="ECO:0007669"/>
    <property type="project" value="UniProtKB-KW"/>
</dbReference>
<dbReference type="InterPro" id="IPR019079">
    <property type="entry name" value="Capsule_synth_CapA"/>
</dbReference>